<evidence type="ECO:0000313" key="2">
    <source>
        <dbReference type="EMBL" id="GFC62675.1"/>
    </source>
</evidence>
<accession>A0A699Q454</accession>
<dbReference type="EMBL" id="BKCJ010994861">
    <property type="protein sequence ID" value="GFC62675.1"/>
    <property type="molecule type" value="Genomic_DNA"/>
</dbReference>
<name>A0A699Q454_TANCI</name>
<reference evidence="2" key="1">
    <citation type="journal article" date="2019" name="Sci. Rep.">
        <title>Draft genome of Tanacetum cinerariifolium, the natural source of mosquito coil.</title>
        <authorList>
            <person name="Yamashiro T."/>
            <person name="Shiraishi A."/>
            <person name="Satake H."/>
            <person name="Nakayama K."/>
        </authorList>
    </citation>
    <scope>NUCLEOTIDE SEQUENCE</scope>
</reference>
<feature type="region of interest" description="Disordered" evidence="1">
    <location>
        <begin position="52"/>
        <end position="96"/>
    </location>
</feature>
<organism evidence="2">
    <name type="scientific">Tanacetum cinerariifolium</name>
    <name type="common">Dalmatian daisy</name>
    <name type="synonym">Chrysanthemum cinerariifolium</name>
    <dbReference type="NCBI Taxonomy" id="118510"/>
    <lineage>
        <taxon>Eukaryota</taxon>
        <taxon>Viridiplantae</taxon>
        <taxon>Streptophyta</taxon>
        <taxon>Embryophyta</taxon>
        <taxon>Tracheophyta</taxon>
        <taxon>Spermatophyta</taxon>
        <taxon>Magnoliopsida</taxon>
        <taxon>eudicotyledons</taxon>
        <taxon>Gunneridae</taxon>
        <taxon>Pentapetalae</taxon>
        <taxon>asterids</taxon>
        <taxon>campanulids</taxon>
        <taxon>Asterales</taxon>
        <taxon>Asteraceae</taxon>
        <taxon>Asteroideae</taxon>
        <taxon>Anthemideae</taxon>
        <taxon>Anthemidinae</taxon>
        <taxon>Tanacetum</taxon>
    </lineage>
</organism>
<sequence>VRQDTDEIYGRLDDVHDDRLLMSGQLNSLRRDRRSHARTARLMKSEARASREAWVQSMDASDMARSETTDTAHRGIDSAKDIADSDGSTIESSETC</sequence>
<evidence type="ECO:0008006" key="3">
    <source>
        <dbReference type="Google" id="ProtNLM"/>
    </source>
</evidence>
<gene>
    <name evidence="2" type="ORF">Tci_834645</name>
</gene>
<feature type="compositionally biased region" description="Basic and acidic residues" evidence="1">
    <location>
        <begin position="62"/>
        <end position="83"/>
    </location>
</feature>
<feature type="compositionally biased region" description="Polar residues" evidence="1">
    <location>
        <begin position="86"/>
        <end position="96"/>
    </location>
</feature>
<comment type="caution">
    <text evidence="2">The sequence shown here is derived from an EMBL/GenBank/DDBJ whole genome shotgun (WGS) entry which is preliminary data.</text>
</comment>
<protein>
    <recommendedName>
        <fullName evidence="3">Reverse transcriptase domain-containing protein</fullName>
    </recommendedName>
</protein>
<feature type="non-terminal residue" evidence="2">
    <location>
        <position position="1"/>
    </location>
</feature>
<proteinExistence type="predicted"/>
<dbReference type="AlphaFoldDB" id="A0A699Q454"/>
<evidence type="ECO:0000256" key="1">
    <source>
        <dbReference type="SAM" id="MobiDB-lite"/>
    </source>
</evidence>